<dbReference type="AlphaFoldDB" id="A0A699IED2"/>
<proteinExistence type="predicted"/>
<protein>
    <submittedName>
        <fullName evidence="1">Uncharacterized protein</fullName>
    </submittedName>
</protein>
<organism evidence="1">
    <name type="scientific">Tanacetum cinerariifolium</name>
    <name type="common">Dalmatian daisy</name>
    <name type="synonym">Chrysanthemum cinerariifolium</name>
    <dbReference type="NCBI Taxonomy" id="118510"/>
    <lineage>
        <taxon>Eukaryota</taxon>
        <taxon>Viridiplantae</taxon>
        <taxon>Streptophyta</taxon>
        <taxon>Embryophyta</taxon>
        <taxon>Tracheophyta</taxon>
        <taxon>Spermatophyta</taxon>
        <taxon>Magnoliopsida</taxon>
        <taxon>eudicotyledons</taxon>
        <taxon>Gunneridae</taxon>
        <taxon>Pentapetalae</taxon>
        <taxon>asterids</taxon>
        <taxon>campanulids</taxon>
        <taxon>Asterales</taxon>
        <taxon>Asteraceae</taxon>
        <taxon>Asteroideae</taxon>
        <taxon>Anthemideae</taxon>
        <taxon>Anthemidinae</taxon>
        <taxon>Tanacetum</taxon>
    </lineage>
</organism>
<comment type="caution">
    <text evidence="1">The sequence shown here is derived from an EMBL/GenBank/DDBJ whole genome shotgun (WGS) entry which is preliminary data.</text>
</comment>
<feature type="non-terminal residue" evidence="1">
    <location>
        <position position="35"/>
    </location>
</feature>
<sequence length="35" mass="3576">MVTKSPVGTPLTSVSFTPTKTTRAQVGVIKVSGSL</sequence>
<gene>
    <name evidence="1" type="ORF">Tci_518052</name>
</gene>
<reference evidence="1" key="1">
    <citation type="journal article" date="2019" name="Sci. Rep.">
        <title>Draft genome of Tanacetum cinerariifolium, the natural source of mosquito coil.</title>
        <authorList>
            <person name="Yamashiro T."/>
            <person name="Shiraishi A."/>
            <person name="Satake H."/>
            <person name="Nakayama K."/>
        </authorList>
    </citation>
    <scope>NUCLEOTIDE SEQUENCE</scope>
</reference>
<dbReference type="EMBL" id="BKCJ010281627">
    <property type="protein sequence ID" value="GEZ46079.1"/>
    <property type="molecule type" value="Genomic_DNA"/>
</dbReference>
<accession>A0A699IED2</accession>
<name>A0A699IED2_TANCI</name>
<evidence type="ECO:0000313" key="1">
    <source>
        <dbReference type="EMBL" id="GEZ46079.1"/>
    </source>
</evidence>